<accession>A0A1G6X092</accession>
<dbReference type="RefSeq" id="WP_000391330.1">
    <property type="nucleotide sequence ID" value="NZ_JH791976.1"/>
</dbReference>
<keyword evidence="1" id="KW-1133">Transmembrane helix</keyword>
<reference evidence="2 5" key="3">
    <citation type="submission" date="2017-09" db="EMBL/GenBank/DDBJ databases">
        <title>Large-scale bioinformatics analysis of Bacillus genomes uncovers conserved roles of natural products in bacterial physiology.</title>
        <authorList>
            <consortium name="Agbiome Team Llc"/>
            <person name="Bleich R.M."/>
            <person name="Kirk G.J."/>
            <person name="Santa Maria K.C."/>
            <person name="Allen S.E."/>
            <person name="Farag S."/>
            <person name="Shank E.A."/>
            <person name="Bowers A."/>
        </authorList>
    </citation>
    <scope>NUCLEOTIDE SEQUENCE [LARGE SCALE GENOMIC DNA]</scope>
    <source>
        <strain evidence="2 5">AFS000414</strain>
    </source>
</reference>
<feature type="transmembrane region" description="Helical" evidence="1">
    <location>
        <begin position="18"/>
        <end position="35"/>
    </location>
</feature>
<proteinExistence type="predicted"/>
<dbReference type="EMBL" id="FMZR01000008">
    <property type="protein sequence ID" value="SDD71313.1"/>
    <property type="molecule type" value="Genomic_DNA"/>
</dbReference>
<reference evidence="3" key="2">
    <citation type="submission" date="2016-10" db="EMBL/GenBank/DDBJ databases">
        <authorList>
            <person name="de Groot N.N."/>
        </authorList>
    </citation>
    <scope>NUCLEOTIDE SEQUENCE [LARGE SCALE GENOMIC DNA]</scope>
    <source>
        <strain evidence="3">KPR-7A</strain>
    </source>
</reference>
<evidence type="ECO:0000256" key="1">
    <source>
        <dbReference type="SAM" id="Phobius"/>
    </source>
</evidence>
<dbReference type="AlphaFoldDB" id="A0A1G6X092"/>
<accession>A0A2A7XJ31</accession>
<evidence type="ECO:0000313" key="3">
    <source>
        <dbReference type="EMBL" id="SDD71313.1"/>
    </source>
</evidence>
<dbReference type="EMBL" id="NUFG01000029">
    <property type="protein sequence ID" value="PEK18775.1"/>
    <property type="molecule type" value="Genomic_DNA"/>
</dbReference>
<organism evidence="3 4">
    <name type="scientific">Bacillus wiedmannii</name>
    <dbReference type="NCBI Taxonomy" id="1890302"/>
    <lineage>
        <taxon>Bacteria</taxon>
        <taxon>Bacillati</taxon>
        <taxon>Bacillota</taxon>
        <taxon>Bacilli</taxon>
        <taxon>Bacillales</taxon>
        <taxon>Bacillaceae</taxon>
        <taxon>Bacillus</taxon>
        <taxon>Bacillus cereus group</taxon>
    </lineage>
</organism>
<evidence type="ECO:0000313" key="5">
    <source>
        <dbReference type="Proteomes" id="UP000220435"/>
    </source>
</evidence>
<gene>
    <name evidence="2" type="ORF">CN694_26420</name>
    <name evidence="3" type="ORF">SAMN04487767_10884</name>
</gene>
<protein>
    <submittedName>
        <fullName evidence="3">Uncharacterized protein</fullName>
    </submittedName>
</protein>
<keyword evidence="1" id="KW-0472">Membrane</keyword>
<evidence type="ECO:0000313" key="4">
    <source>
        <dbReference type="Proteomes" id="UP000183507"/>
    </source>
</evidence>
<dbReference type="Proteomes" id="UP000220435">
    <property type="component" value="Unassembled WGS sequence"/>
</dbReference>
<name>A0A1G6X092_9BACI</name>
<keyword evidence="1" id="KW-0812">Transmembrane</keyword>
<sequence length="165" mass="19894">MEEIRDIKVARKSTLRRVLFVIVCLIIWVFIRMFLIDNEEKWVLQHYEEHTRVFYEVKSYENLEVLHNVNPVTVMPDIQMIWENYSNLQSVYRMKIEYLDKEGQVRTIEQAIPVAYTDLVDKPMLQITLVKDYKNLRYIDKEINPGLYVPTNMDAEIRQQKSYSN</sequence>
<reference evidence="4" key="1">
    <citation type="submission" date="2016-10" db="EMBL/GenBank/DDBJ databases">
        <authorList>
            <person name="Varghese N."/>
        </authorList>
    </citation>
    <scope>NUCLEOTIDE SEQUENCE [LARGE SCALE GENOMIC DNA]</scope>
    <source>
        <strain evidence="4">KPR-7A</strain>
    </source>
</reference>
<evidence type="ECO:0000313" key="2">
    <source>
        <dbReference type="EMBL" id="PEK18775.1"/>
    </source>
</evidence>
<dbReference type="Proteomes" id="UP000183507">
    <property type="component" value="Unassembled WGS sequence"/>
</dbReference>